<dbReference type="AlphaFoldDB" id="A0A8S9H6M7"/>
<gene>
    <name evidence="2" type="ORF">F2Q68_00035156</name>
</gene>
<accession>A0A8S9H6M7</accession>
<sequence length="64" mass="7111">MQPYSGALSGAKILAHAVEHIGGEKEMKRQQCRKAESKGSALWSRPGRRQACSTTTRLEREGKR</sequence>
<dbReference type="EMBL" id="QGKW02001988">
    <property type="protein sequence ID" value="KAF2554255.1"/>
    <property type="molecule type" value="Genomic_DNA"/>
</dbReference>
<organism evidence="2 3">
    <name type="scientific">Brassica cretica</name>
    <name type="common">Mustard</name>
    <dbReference type="NCBI Taxonomy" id="69181"/>
    <lineage>
        <taxon>Eukaryota</taxon>
        <taxon>Viridiplantae</taxon>
        <taxon>Streptophyta</taxon>
        <taxon>Embryophyta</taxon>
        <taxon>Tracheophyta</taxon>
        <taxon>Spermatophyta</taxon>
        <taxon>Magnoliopsida</taxon>
        <taxon>eudicotyledons</taxon>
        <taxon>Gunneridae</taxon>
        <taxon>Pentapetalae</taxon>
        <taxon>rosids</taxon>
        <taxon>malvids</taxon>
        <taxon>Brassicales</taxon>
        <taxon>Brassicaceae</taxon>
        <taxon>Brassiceae</taxon>
        <taxon>Brassica</taxon>
    </lineage>
</organism>
<name>A0A8S9H6M7_BRACR</name>
<feature type="region of interest" description="Disordered" evidence="1">
    <location>
        <begin position="25"/>
        <end position="64"/>
    </location>
</feature>
<evidence type="ECO:0000313" key="2">
    <source>
        <dbReference type="EMBL" id="KAF2554255.1"/>
    </source>
</evidence>
<evidence type="ECO:0000313" key="3">
    <source>
        <dbReference type="Proteomes" id="UP000712281"/>
    </source>
</evidence>
<proteinExistence type="predicted"/>
<protein>
    <submittedName>
        <fullName evidence="2">Uncharacterized protein</fullName>
    </submittedName>
</protein>
<evidence type="ECO:0000256" key="1">
    <source>
        <dbReference type="SAM" id="MobiDB-lite"/>
    </source>
</evidence>
<feature type="compositionally biased region" description="Basic and acidic residues" evidence="1">
    <location>
        <begin position="25"/>
        <end position="37"/>
    </location>
</feature>
<reference evidence="2" key="1">
    <citation type="submission" date="2019-12" db="EMBL/GenBank/DDBJ databases">
        <title>Genome sequencing and annotation of Brassica cretica.</title>
        <authorList>
            <person name="Studholme D.J."/>
            <person name="Sarris P.F."/>
        </authorList>
    </citation>
    <scope>NUCLEOTIDE SEQUENCE</scope>
    <source>
        <strain evidence="2">PFS-001/15</strain>
        <tissue evidence="2">Leaf</tissue>
    </source>
</reference>
<comment type="caution">
    <text evidence="2">The sequence shown here is derived from an EMBL/GenBank/DDBJ whole genome shotgun (WGS) entry which is preliminary data.</text>
</comment>
<dbReference type="Proteomes" id="UP000712281">
    <property type="component" value="Unassembled WGS sequence"/>
</dbReference>